<accession>A0A1G1WWL9</accession>
<reference evidence="1 2" key="1">
    <citation type="journal article" date="2016" name="Nat. Commun.">
        <title>Thousands of microbial genomes shed light on interconnected biogeochemical processes in an aquifer system.</title>
        <authorList>
            <person name="Anantharaman K."/>
            <person name="Brown C.T."/>
            <person name="Hug L.A."/>
            <person name="Sharon I."/>
            <person name="Castelle C.J."/>
            <person name="Probst A.J."/>
            <person name="Thomas B.C."/>
            <person name="Singh A."/>
            <person name="Wilkins M.J."/>
            <person name="Karaoz U."/>
            <person name="Brodie E.L."/>
            <person name="Williams K.H."/>
            <person name="Hubbard S.S."/>
            <person name="Banfield J.F."/>
        </authorList>
    </citation>
    <scope>NUCLEOTIDE SEQUENCE [LARGE SCALE GENOMIC DNA]</scope>
</reference>
<evidence type="ECO:0000313" key="1">
    <source>
        <dbReference type="EMBL" id="OGY31557.1"/>
    </source>
</evidence>
<proteinExistence type="predicted"/>
<protein>
    <submittedName>
        <fullName evidence="1">Uncharacterized protein</fullName>
    </submittedName>
</protein>
<gene>
    <name evidence="1" type="ORF">A3A61_03585</name>
</gene>
<dbReference type="Proteomes" id="UP000177718">
    <property type="component" value="Unassembled WGS sequence"/>
</dbReference>
<name>A0A1G1WWL9_9BACT</name>
<evidence type="ECO:0000313" key="2">
    <source>
        <dbReference type="Proteomes" id="UP000177718"/>
    </source>
</evidence>
<dbReference type="EMBL" id="MHDB01000029">
    <property type="protein sequence ID" value="OGY31557.1"/>
    <property type="molecule type" value="Genomic_DNA"/>
</dbReference>
<dbReference type="AlphaFoldDB" id="A0A1G1WWL9"/>
<sequence length="67" mass="7730">MRAKVFRMNQLVVLTVARSSRNRDAKTDRCLMQPVPSVAQPLRFLSNQQKEDLFTAWTVSKPKILVN</sequence>
<organism evidence="1 2">
    <name type="scientific">Candidatus Woykebacteria bacterium RIFCSPLOWO2_01_FULL_43_14</name>
    <dbReference type="NCBI Taxonomy" id="1802605"/>
    <lineage>
        <taxon>Bacteria</taxon>
        <taxon>Candidatus Woykeibacteriota</taxon>
    </lineage>
</organism>
<comment type="caution">
    <text evidence="1">The sequence shown here is derived from an EMBL/GenBank/DDBJ whole genome shotgun (WGS) entry which is preliminary data.</text>
</comment>